<feature type="coiled-coil region" evidence="1">
    <location>
        <begin position="56"/>
        <end position="94"/>
    </location>
</feature>
<protein>
    <submittedName>
        <fullName evidence="3">Uncharacterized protein</fullName>
    </submittedName>
</protein>
<organism evidence="3 4">
    <name type="scientific">Cercopithifilaria johnstoni</name>
    <dbReference type="NCBI Taxonomy" id="2874296"/>
    <lineage>
        <taxon>Eukaryota</taxon>
        <taxon>Metazoa</taxon>
        <taxon>Ecdysozoa</taxon>
        <taxon>Nematoda</taxon>
        <taxon>Chromadorea</taxon>
        <taxon>Rhabditida</taxon>
        <taxon>Spirurina</taxon>
        <taxon>Spiruromorpha</taxon>
        <taxon>Filarioidea</taxon>
        <taxon>Onchocercidae</taxon>
        <taxon>Cercopithifilaria</taxon>
    </lineage>
</organism>
<reference evidence="3" key="1">
    <citation type="submission" date="2021-09" db="EMBL/GenBank/DDBJ databases">
        <authorList>
            <consortium name="Pathogen Informatics"/>
        </authorList>
    </citation>
    <scope>NUCLEOTIDE SEQUENCE</scope>
</reference>
<name>A0A8J2PTC0_9BILA</name>
<keyword evidence="2" id="KW-1133">Transmembrane helix</keyword>
<sequence>MNLCKVLWSRLALGVLSVIFLLLYIAQYKKYRSNFADLSDKCSKLMVHSGGLSAQLQLLMERNHRAEELLVNLRAKYNQVLMETNERYENLEVQWLVCEETLKKCLVGVTTDKKQFNGDKKQFSGGKGTNFQNRLFQCQTEIKEFRNQIEELKEEAKNISIIKNECEKLLINSQVRFMENFV</sequence>
<gene>
    <name evidence="3" type="ORF">CJOHNSTONI_LOCUS4850</name>
</gene>
<keyword evidence="4" id="KW-1185">Reference proteome</keyword>
<keyword evidence="2" id="KW-0812">Transmembrane</keyword>
<dbReference type="EMBL" id="CAKAEH010001326">
    <property type="protein sequence ID" value="CAG9534742.1"/>
    <property type="molecule type" value="Genomic_DNA"/>
</dbReference>
<dbReference type="OrthoDB" id="5858763at2759"/>
<evidence type="ECO:0000256" key="1">
    <source>
        <dbReference type="SAM" id="Coils"/>
    </source>
</evidence>
<dbReference type="AlphaFoldDB" id="A0A8J2PTC0"/>
<proteinExistence type="predicted"/>
<dbReference type="Proteomes" id="UP000746747">
    <property type="component" value="Unassembled WGS sequence"/>
</dbReference>
<accession>A0A8J2PTC0</accession>
<evidence type="ECO:0000313" key="4">
    <source>
        <dbReference type="Proteomes" id="UP000746747"/>
    </source>
</evidence>
<comment type="caution">
    <text evidence="3">The sequence shown here is derived from an EMBL/GenBank/DDBJ whole genome shotgun (WGS) entry which is preliminary data.</text>
</comment>
<feature type="coiled-coil region" evidence="1">
    <location>
        <begin position="135"/>
        <end position="172"/>
    </location>
</feature>
<keyword evidence="2" id="KW-0472">Membrane</keyword>
<feature type="transmembrane region" description="Helical" evidence="2">
    <location>
        <begin position="6"/>
        <end position="26"/>
    </location>
</feature>
<evidence type="ECO:0000256" key="2">
    <source>
        <dbReference type="SAM" id="Phobius"/>
    </source>
</evidence>
<keyword evidence="1" id="KW-0175">Coiled coil</keyword>
<evidence type="ECO:0000313" key="3">
    <source>
        <dbReference type="EMBL" id="CAG9534742.1"/>
    </source>
</evidence>